<organism evidence="1 2">
    <name type="scientific">Araneus ventricosus</name>
    <name type="common">Orbweaver spider</name>
    <name type="synonym">Epeira ventricosa</name>
    <dbReference type="NCBI Taxonomy" id="182803"/>
    <lineage>
        <taxon>Eukaryota</taxon>
        <taxon>Metazoa</taxon>
        <taxon>Ecdysozoa</taxon>
        <taxon>Arthropoda</taxon>
        <taxon>Chelicerata</taxon>
        <taxon>Arachnida</taxon>
        <taxon>Araneae</taxon>
        <taxon>Araneomorphae</taxon>
        <taxon>Entelegynae</taxon>
        <taxon>Araneoidea</taxon>
        <taxon>Araneidae</taxon>
        <taxon>Araneus</taxon>
    </lineage>
</organism>
<gene>
    <name evidence="1" type="ORF">AVEN_273697_1</name>
</gene>
<protein>
    <recommendedName>
        <fullName evidence="3">BTB domain-containing protein</fullName>
    </recommendedName>
</protein>
<name>A0A4Y2TS76_ARAVE</name>
<dbReference type="OrthoDB" id="6420138at2759"/>
<dbReference type="Proteomes" id="UP000499080">
    <property type="component" value="Unassembled WGS sequence"/>
</dbReference>
<proteinExistence type="predicted"/>
<comment type="caution">
    <text evidence="1">The sequence shown here is derived from an EMBL/GenBank/DDBJ whole genome shotgun (WGS) entry which is preliminary data.</text>
</comment>
<sequence>MEEMEFAAWEAVRKHGINIPLEMRIEDFPSAGLQNRQLKLVDPKQYYPDFIGNNFVSVFPDGFDKETEGWVVILTQLSRYIDGIWPRDYPVFWCTVSVIDIEGNSRFPRSFERDYDLIRKMLSLNVRDLSHAKYLERSLILNRADELLPEDVLTLRFDFYFDYDTFCRPDMTNKIYSDFLFSVPNSSYFKNEDETGNPNDISMNDSRDTLSDFMSRIRTLPQFDESRKSFGIYGIPPASSSISSDSLEHVWMFDTHDGRFLLSLDKRQDSVGTRLLKASPVIEKLVRTPMKEQREKRIEFPEVGRETLKNVLFFLEKGMLRTAVFVELVDAYKFSHLYEMEALRRKCAEEMVKKLEYPTNFEEVERIADSYSDEYLSELLDSRRHENENLEQPLFKMEDIPNSDCYI</sequence>
<accession>A0A4Y2TS76</accession>
<evidence type="ECO:0000313" key="2">
    <source>
        <dbReference type="Proteomes" id="UP000499080"/>
    </source>
</evidence>
<dbReference type="EMBL" id="BGPR01029870">
    <property type="protein sequence ID" value="GBO01976.1"/>
    <property type="molecule type" value="Genomic_DNA"/>
</dbReference>
<dbReference type="AlphaFoldDB" id="A0A4Y2TS76"/>
<dbReference type="Gene3D" id="3.30.710.10">
    <property type="entry name" value="Potassium Channel Kv1.1, Chain A"/>
    <property type="match status" value="1"/>
</dbReference>
<evidence type="ECO:0008006" key="3">
    <source>
        <dbReference type="Google" id="ProtNLM"/>
    </source>
</evidence>
<reference evidence="1 2" key="1">
    <citation type="journal article" date="2019" name="Sci. Rep.">
        <title>Orb-weaving spider Araneus ventricosus genome elucidates the spidroin gene catalogue.</title>
        <authorList>
            <person name="Kono N."/>
            <person name="Nakamura H."/>
            <person name="Ohtoshi R."/>
            <person name="Moran D.A.P."/>
            <person name="Shinohara A."/>
            <person name="Yoshida Y."/>
            <person name="Fujiwara M."/>
            <person name="Mori M."/>
            <person name="Tomita M."/>
            <person name="Arakawa K."/>
        </authorList>
    </citation>
    <scope>NUCLEOTIDE SEQUENCE [LARGE SCALE GENOMIC DNA]</scope>
</reference>
<keyword evidence="2" id="KW-1185">Reference proteome</keyword>
<evidence type="ECO:0000313" key="1">
    <source>
        <dbReference type="EMBL" id="GBO01976.1"/>
    </source>
</evidence>
<dbReference type="InterPro" id="IPR011333">
    <property type="entry name" value="SKP1/BTB/POZ_sf"/>
</dbReference>